<evidence type="ECO:0000256" key="1">
    <source>
        <dbReference type="SAM" id="SignalP"/>
    </source>
</evidence>
<evidence type="ECO:0008006" key="4">
    <source>
        <dbReference type="Google" id="ProtNLM"/>
    </source>
</evidence>
<sequence length="325" mass="36528">MKIKYIFLLAAITFLAACAKDEPEVEINDTDFPYRLVIDEEGADLADAEDYKIEISFADYLDELPSSPITLTYTLSGEDDFVNVAIDEVLYIYEDEDCEFEREITFDDQSITIPVDANLGTVPEEFEIVVAFNLPGSEASDGSFKLAITSIDTQENVVVNDLSEFEYEILDNDLAGEWVLDLDETGFTDLKAVFGSISSDLNDLSFSEITGEVKFEFEFEEMKIEIELIEEENVTSCENGETETETENLIVEIEADYAAEEGELEMEGSFFNDEGEEIDFISEAAYEISGDNLTLTFVKVIDSDDHFQEGDELFDGSKVFNLTKD</sequence>
<name>A0ABY6CWF6_9BACT</name>
<dbReference type="RefSeq" id="WP_263049421.1">
    <property type="nucleotide sequence ID" value="NZ_CP106735.1"/>
</dbReference>
<dbReference type="EMBL" id="CP106735">
    <property type="protein sequence ID" value="UXX77674.1"/>
    <property type="molecule type" value="Genomic_DNA"/>
</dbReference>
<evidence type="ECO:0000313" key="3">
    <source>
        <dbReference type="Proteomes" id="UP001062165"/>
    </source>
</evidence>
<dbReference type="Proteomes" id="UP001062165">
    <property type="component" value="Chromosome"/>
</dbReference>
<keyword evidence="3" id="KW-1185">Reference proteome</keyword>
<gene>
    <name evidence="2" type="ORF">N7E81_09870</name>
</gene>
<feature type="signal peptide" evidence="1">
    <location>
        <begin position="1"/>
        <end position="19"/>
    </location>
</feature>
<proteinExistence type="predicted"/>
<dbReference type="PROSITE" id="PS51257">
    <property type="entry name" value="PROKAR_LIPOPROTEIN"/>
    <property type="match status" value="1"/>
</dbReference>
<accession>A0ABY6CWF6</accession>
<reference evidence="2" key="1">
    <citation type="submission" date="2022-10" db="EMBL/GenBank/DDBJ databases">
        <title>Comparative genomics and taxonomic characterization of three novel marine species of genus Reichenbachiella exhibiting antioxidant and polysaccharide degradation activities.</title>
        <authorList>
            <person name="Muhammad N."/>
            <person name="Lee Y.-J."/>
            <person name="Ko J."/>
            <person name="Kim S.-G."/>
        </authorList>
    </citation>
    <scope>NUCLEOTIDE SEQUENCE</scope>
    <source>
        <strain evidence="2">Wsw4-B4</strain>
    </source>
</reference>
<evidence type="ECO:0000313" key="2">
    <source>
        <dbReference type="EMBL" id="UXX77674.1"/>
    </source>
</evidence>
<feature type="chain" id="PRO_5047351413" description="Calx-beta domain-containing protein" evidence="1">
    <location>
        <begin position="20"/>
        <end position="325"/>
    </location>
</feature>
<keyword evidence="1" id="KW-0732">Signal</keyword>
<protein>
    <recommendedName>
        <fullName evidence="4">Calx-beta domain-containing protein</fullName>
    </recommendedName>
</protein>
<organism evidence="2 3">
    <name type="scientific">Reichenbachiella carrageenanivorans</name>
    <dbReference type="NCBI Taxonomy" id="2979869"/>
    <lineage>
        <taxon>Bacteria</taxon>
        <taxon>Pseudomonadati</taxon>
        <taxon>Bacteroidota</taxon>
        <taxon>Cytophagia</taxon>
        <taxon>Cytophagales</taxon>
        <taxon>Reichenbachiellaceae</taxon>
        <taxon>Reichenbachiella</taxon>
    </lineage>
</organism>